<keyword evidence="5" id="KW-0472">Membrane</keyword>
<evidence type="ECO:0000259" key="6">
    <source>
        <dbReference type="PROSITE" id="PS51006"/>
    </source>
</evidence>
<dbReference type="InterPro" id="IPR029063">
    <property type="entry name" value="SAM-dependent_MTases_sf"/>
</dbReference>
<feature type="transmembrane region" description="Helical" evidence="5">
    <location>
        <begin position="191"/>
        <end position="210"/>
    </location>
</feature>
<dbReference type="GO" id="GO:0006596">
    <property type="term" value="P:polyamine biosynthetic process"/>
    <property type="evidence" value="ECO:0007669"/>
    <property type="project" value="UniProtKB-UniRule"/>
</dbReference>
<dbReference type="OrthoDB" id="9761985at2"/>
<dbReference type="PROSITE" id="PS51006">
    <property type="entry name" value="PABS_2"/>
    <property type="match status" value="1"/>
</dbReference>
<evidence type="ECO:0000313" key="7">
    <source>
        <dbReference type="EMBL" id="CUS02481.2"/>
    </source>
</evidence>
<keyword evidence="5" id="KW-0812">Transmembrane</keyword>
<feature type="active site" description="Proton acceptor" evidence="4">
    <location>
        <position position="354"/>
    </location>
</feature>
<dbReference type="CDD" id="cd02440">
    <property type="entry name" value="AdoMet_MTases"/>
    <property type="match status" value="1"/>
</dbReference>
<accession>A0A160SYD9</accession>
<dbReference type="AlphaFoldDB" id="A0A160SYD9"/>
<dbReference type="InterPro" id="IPR030374">
    <property type="entry name" value="PABS"/>
</dbReference>
<feature type="domain" description="PABS" evidence="6">
    <location>
        <begin position="306"/>
        <end position="445"/>
    </location>
</feature>
<keyword evidence="8" id="KW-1185">Reference proteome</keyword>
<evidence type="ECO:0000256" key="1">
    <source>
        <dbReference type="ARBA" id="ARBA00007867"/>
    </source>
</evidence>
<dbReference type="KEGG" id="pbf:CFX0092_A0603"/>
<evidence type="ECO:0000256" key="5">
    <source>
        <dbReference type="SAM" id="Phobius"/>
    </source>
</evidence>
<evidence type="ECO:0000256" key="3">
    <source>
        <dbReference type="ARBA" id="ARBA00023115"/>
    </source>
</evidence>
<dbReference type="EMBL" id="LN890655">
    <property type="protein sequence ID" value="CUS02481.2"/>
    <property type="molecule type" value="Genomic_DNA"/>
</dbReference>
<comment type="similarity">
    <text evidence="1">Belongs to the spermidine/spermine synthase family.</text>
</comment>
<dbReference type="PANTHER" id="PTHR43317">
    <property type="entry name" value="THERMOSPERMINE SYNTHASE ACAULIS5"/>
    <property type="match status" value="1"/>
</dbReference>
<dbReference type="PANTHER" id="PTHR43317:SF1">
    <property type="entry name" value="THERMOSPERMINE SYNTHASE ACAULIS5"/>
    <property type="match status" value="1"/>
</dbReference>
<name>A0A160SYD9_9CHLR</name>
<dbReference type="RefSeq" id="WP_095042087.1">
    <property type="nucleotide sequence ID" value="NZ_LN890655.1"/>
</dbReference>
<evidence type="ECO:0000256" key="4">
    <source>
        <dbReference type="PROSITE-ProRule" id="PRU00354"/>
    </source>
</evidence>
<dbReference type="Proteomes" id="UP000215027">
    <property type="component" value="Chromosome I"/>
</dbReference>
<feature type="transmembrane region" description="Helical" evidence="5">
    <location>
        <begin position="135"/>
        <end position="159"/>
    </location>
</feature>
<evidence type="ECO:0000313" key="8">
    <source>
        <dbReference type="Proteomes" id="UP000215027"/>
    </source>
</evidence>
<evidence type="ECO:0000256" key="2">
    <source>
        <dbReference type="ARBA" id="ARBA00022679"/>
    </source>
</evidence>
<gene>
    <name evidence="7" type="ORF">CFX0092_A0603</name>
</gene>
<dbReference type="Gene3D" id="3.40.50.150">
    <property type="entry name" value="Vaccinia Virus protein VP39"/>
    <property type="match status" value="1"/>
</dbReference>
<organism evidence="7 8">
    <name type="scientific">Candidatus Promineifilum breve</name>
    <dbReference type="NCBI Taxonomy" id="1806508"/>
    <lineage>
        <taxon>Bacteria</taxon>
        <taxon>Bacillati</taxon>
        <taxon>Chloroflexota</taxon>
        <taxon>Ardenticatenia</taxon>
        <taxon>Candidatus Promineifilales</taxon>
        <taxon>Candidatus Promineifilaceae</taxon>
        <taxon>Candidatus Promineifilum</taxon>
    </lineage>
</organism>
<keyword evidence="5" id="KW-1133">Transmembrane helix</keyword>
<dbReference type="NCBIfam" id="NF037959">
    <property type="entry name" value="MFS_SpdSyn"/>
    <property type="match status" value="1"/>
</dbReference>
<feature type="transmembrane region" description="Helical" evidence="5">
    <location>
        <begin position="98"/>
        <end position="123"/>
    </location>
</feature>
<keyword evidence="3 4" id="KW-0620">Polyamine biosynthesis</keyword>
<feature type="transmembrane region" description="Helical" evidence="5">
    <location>
        <begin position="165"/>
        <end position="184"/>
    </location>
</feature>
<feature type="transmembrane region" description="Helical" evidence="5">
    <location>
        <begin position="55"/>
        <end position="78"/>
    </location>
</feature>
<sequence>MSTLAIEFTASRLLQAVYGTSNIVWANVIGLVLLSLTAGYFIGGRWADRRPQSGTFYGLVTAAGFCAVFFLLLTGAVLRRAAAAMAVLNVSAIGGSLLLVVLALVVPVTLLGCLSPFAVRLAVRDVNEAGRISGRIYAVSTLGSLLGTYLPVLVVIPLAGSRATAVIFGALLLVVGLVGLWRSSPRGRGRLVALALPLALLPVAALWLGGGVKAYEGQLFETESAYNYIQVIRHDDCNYLLLNESQAYHSFYCDGGRVPSISVWSMMLAAPYFNPEPVAPRTMAVVGLAAGTIPKQFTRVFGPIAIDGIELDPAIVEAGRRYFDLNEDNITAIVGDGRYGLNRLTGPYDVITIDAYKVPYIPWHLTTQEFFAEVSDRLSATGVVAINVGRVPDDRRLVDAVGATLLTVFPTVHAIDVPGTLNTILVATQQPTTLGDLRANAAALGPDADPLLRDALTLAAANVAPLGAGGVVMTDDRAPIEPISDSMAVRYLLQTGTAGFDPLGR</sequence>
<reference evidence="7" key="1">
    <citation type="submission" date="2016-01" db="EMBL/GenBank/DDBJ databases">
        <authorList>
            <person name="Mcilroy J.S."/>
            <person name="Karst M S."/>
            <person name="Albertsen M."/>
        </authorList>
    </citation>
    <scope>NUCLEOTIDE SEQUENCE</scope>
    <source>
        <strain evidence="7">Cfx-K</strain>
    </source>
</reference>
<dbReference type="SUPFAM" id="SSF53335">
    <property type="entry name" value="S-adenosyl-L-methionine-dependent methyltransferases"/>
    <property type="match status" value="1"/>
</dbReference>
<keyword evidence="2 4" id="KW-0808">Transferase</keyword>
<feature type="transmembrane region" description="Helical" evidence="5">
    <location>
        <begin position="23"/>
        <end position="43"/>
    </location>
</feature>
<protein>
    <recommendedName>
        <fullName evidence="6">PABS domain-containing protein</fullName>
    </recommendedName>
</protein>
<dbReference type="GO" id="GO:0016740">
    <property type="term" value="F:transferase activity"/>
    <property type="evidence" value="ECO:0007669"/>
    <property type="project" value="UniProtKB-UniRule"/>
</dbReference>
<proteinExistence type="inferred from homology"/>